<dbReference type="SUPFAM" id="SSF103473">
    <property type="entry name" value="MFS general substrate transporter"/>
    <property type="match status" value="1"/>
</dbReference>
<keyword evidence="5 8" id="KW-1133">Transmembrane helix</keyword>
<accession>A0A1L7WYP3</accession>
<dbReference type="PANTHER" id="PTHR23501">
    <property type="entry name" value="MAJOR FACILITATOR SUPERFAMILY"/>
    <property type="match status" value="1"/>
</dbReference>
<dbReference type="InterPro" id="IPR011701">
    <property type="entry name" value="MFS"/>
</dbReference>
<dbReference type="GO" id="GO:0022857">
    <property type="term" value="F:transmembrane transporter activity"/>
    <property type="evidence" value="ECO:0007669"/>
    <property type="project" value="InterPro"/>
</dbReference>
<feature type="transmembrane region" description="Helical" evidence="8">
    <location>
        <begin position="150"/>
        <end position="169"/>
    </location>
</feature>
<keyword evidence="10" id="KW-1185">Reference proteome</keyword>
<protein>
    <submittedName>
        <fullName evidence="9">Related to major facilitator MirA</fullName>
    </submittedName>
</protein>
<evidence type="ECO:0000256" key="3">
    <source>
        <dbReference type="ARBA" id="ARBA00022448"/>
    </source>
</evidence>
<feature type="transmembrane region" description="Helical" evidence="8">
    <location>
        <begin position="288"/>
        <end position="312"/>
    </location>
</feature>
<dbReference type="Pfam" id="PF07690">
    <property type="entry name" value="MFS_1"/>
    <property type="match status" value="1"/>
</dbReference>
<feature type="transmembrane region" description="Helical" evidence="8">
    <location>
        <begin position="324"/>
        <end position="344"/>
    </location>
</feature>
<evidence type="ECO:0000256" key="4">
    <source>
        <dbReference type="ARBA" id="ARBA00022692"/>
    </source>
</evidence>
<feature type="transmembrane region" description="Helical" evidence="8">
    <location>
        <begin position="565"/>
        <end position="587"/>
    </location>
</feature>
<feature type="transmembrane region" description="Helical" evidence="8">
    <location>
        <begin position="181"/>
        <end position="197"/>
    </location>
</feature>
<evidence type="ECO:0000313" key="9">
    <source>
        <dbReference type="EMBL" id="CZR57894.1"/>
    </source>
</evidence>
<sequence>MVRFRNFGKRNELAGELAIGTGTEDVSSVEPQVEKHAGEKNGDEIGESKSTDDDNILEKIPTPDVQAGVKKVEAVALTWTRNELILAYFFILLVFFVVSMQQQTQFNLSSYVTSDFNSLGLLSTTSIVSSIVGGVFRLPTAKFVDLVGRAEGFGIMTGFAVMGLIMMAACRNVTTYAAAQVFYWVGFDGMAYTLDVFMADTSSLKNRALVFAFSTTPYIATTFIGPQAAASFLRTSGWPWGYGTYAIVTPVIALPIIILLKVNQRKAMKKGLLVKEKSGRTLTQSISFYFWEFDIIGLILISAGFVLILLPFSLASLQTKGYKAPMIIVMFVIGGLCLIAFPLYERYVCPKPFIPFKLLMDRSVIGACMLANFLFISFYLWDSYFNPYLQAVHGLSVANAGYVYNIYSIGSCFWAVILAILIRVIGRFKYLALAHLCVEILGVGLMIHFRGPHHNIGYVIMCQIFIAFGGGGLVICEDMAVMAAAPHKGVASMLALIALFSSVGGGIGSAIAGAIYTNKFPAALNRALPGNATLNAELYGSLVVQLGYPFGSPERDAVIYAYGDAMYYLTIAATVFLVPCFAFIAVWKDFKVKELRQVKGRVA</sequence>
<feature type="transmembrane region" description="Helical" evidence="8">
    <location>
        <begin position="364"/>
        <end position="381"/>
    </location>
</feature>
<keyword evidence="6 8" id="KW-0472">Membrane</keyword>
<dbReference type="EMBL" id="FJOG01000011">
    <property type="protein sequence ID" value="CZR57894.1"/>
    <property type="molecule type" value="Genomic_DNA"/>
</dbReference>
<evidence type="ECO:0000256" key="8">
    <source>
        <dbReference type="SAM" id="Phobius"/>
    </source>
</evidence>
<dbReference type="GO" id="GO:0005886">
    <property type="term" value="C:plasma membrane"/>
    <property type="evidence" value="ECO:0007669"/>
    <property type="project" value="TreeGrafter"/>
</dbReference>
<feature type="transmembrane region" description="Helical" evidence="8">
    <location>
        <begin position="209"/>
        <end position="230"/>
    </location>
</feature>
<feature type="region of interest" description="Disordered" evidence="7">
    <location>
        <begin position="22"/>
        <end position="57"/>
    </location>
</feature>
<comment type="subcellular location">
    <subcellularLocation>
        <location evidence="1">Membrane</location>
        <topology evidence="1">Multi-pass membrane protein</topology>
    </subcellularLocation>
</comment>
<evidence type="ECO:0000256" key="5">
    <source>
        <dbReference type="ARBA" id="ARBA00022989"/>
    </source>
</evidence>
<dbReference type="Gene3D" id="1.20.1250.20">
    <property type="entry name" value="MFS general substrate transporter like domains"/>
    <property type="match status" value="2"/>
</dbReference>
<feature type="transmembrane region" description="Helical" evidence="8">
    <location>
        <begin position="493"/>
        <end position="516"/>
    </location>
</feature>
<evidence type="ECO:0000256" key="7">
    <source>
        <dbReference type="SAM" id="MobiDB-lite"/>
    </source>
</evidence>
<keyword evidence="4 8" id="KW-0812">Transmembrane</keyword>
<feature type="transmembrane region" description="Helical" evidence="8">
    <location>
        <begin position="401"/>
        <end position="423"/>
    </location>
</feature>
<organism evidence="9 10">
    <name type="scientific">Phialocephala subalpina</name>
    <dbReference type="NCBI Taxonomy" id="576137"/>
    <lineage>
        <taxon>Eukaryota</taxon>
        <taxon>Fungi</taxon>
        <taxon>Dikarya</taxon>
        <taxon>Ascomycota</taxon>
        <taxon>Pezizomycotina</taxon>
        <taxon>Leotiomycetes</taxon>
        <taxon>Helotiales</taxon>
        <taxon>Mollisiaceae</taxon>
        <taxon>Phialocephala</taxon>
        <taxon>Phialocephala fortinii species complex</taxon>
    </lineage>
</organism>
<keyword evidence="3" id="KW-0813">Transport</keyword>
<dbReference type="AlphaFoldDB" id="A0A1L7WYP3"/>
<proteinExistence type="inferred from homology"/>
<reference evidence="9 10" key="1">
    <citation type="submission" date="2016-03" db="EMBL/GenBank/DDBJ databases">
        <authorList>
            <person name="Ploux O."/>
        </authorList>
    </citation>
    <scope>NUCLEOTIDE SEQUENCE [LARGE SCALE GENOMIC DNA]</scope>
    <source>
        <strain evidence="9 10">UAMH 11012</strain>
    </source>
</reference>
<comment type="similarity">
    <text evidence="2">Belongs to the major facilitator superfamily.</text>
</comment>
<feature type="transmembrane region" description="Helical" evidence="8">
    <location>
        <begin position="456"/>
        <end position="481"/>
    </location>
</feature>
<name>A0A1L7WYP3_9HELO</name>
<feature type="transmembrane region" description="Helical" evidence="8">
    <location>
        <begin position="116"/>
        <end position="138"/>
    </location>
</feature>
<feature type="transmembrane region" description="Helical" evidence="8">
    <location>
        <begin position="242"/>
        <end position="260"/>
    </location>
</feature>
<evidence type="ECO:0000313" key="10">
    <source>
        <dbReference type="Proteomes" id="UP000184330"/>
    </source>
</evidence>
<feature type="compositionally biased region" description="Basic and acidic residues" evidence="7">
    <location>
        <begin position="32"/>
        <end position="52"/>
    </location>
</feature>
<dbReference type="Proteomes" id="UP000184330">
    <property type="component" value="Unassembled WGS sequence"/>
</dbReference>
<feature type="transmembrane region" description="Helical" evidence="8">
    <location>
        <begin position="430"/>
        <end position="450"/>
    </location>
</feature>
<dbReference type="OrthoDB" id="4078873at2759"/>
<dbReference type="InterPro" id="IPR036259">
    <property type="entry name" value="MFS_trans_sf"/>
</dbReference>
<gene>
    <name evidence="9" type="ORF">PAC_07783</name>
</gene>
<evidence type="ECO:0000256" key="2">
    <source>
        <dbReference type="ARBA" id="ARBA00008335"/>
    </source>
</evidence>
<feature type="transmembrane region" description="Helical" evidence="8">
    <location>
        <begin position="85"/>
        <end position="104"/>
    </location>
</feature>
<evidence type="ECO:0000256" key="6">
    <source>
        <dbReference type="ARBA" id="ARBA00023136"/>
    </source>
</evidence>
<evidence type="ECO:0000256" key="1">
    <source>
        <dbReference type="ARBA" id="ARBA00004141"/>
    </source>
</evidence>
<dbReference type="PANTHER" id="PTHR23501:SF107">
    <property type="entry name" value="TRANSPORTER, PUTATIVE (AFU_ORTHOLOGUE AFUA_7G04730)-RELATED"/>
    <property type="match status" value="1"/>
</dbReference>
<dbReference type="FunFam" id="1.20.1250.20:FF:000284">
    <property type="entry name" value="Siderophore iron transporter mirB"/>
    <property type="match status" value="1"/>
</dbReference>